<dbReference type="CDD" id="cd02603">
    <property type="entry name" value="HAD_sEH-N_like"/>
    <property type="match status" value="1"/>
</dbReference>
<evidence type="ECO:0000313" key="2">
    <source>
        <dbReference type="EMBL" id="KAB5595737.1"/>
    </source>
</evidence>
<dbReference type="InterPro" id="IPR006439">
    <property type="entry name" value="HAD-SF_hydro_IA"/>
</dbReference>
<dbReference type="PANTHER" id="PTHR47829">
    <property type="entry name" value="HYDROLASE, PUTATIVE (AFU_ORTHOLOGUE AFUA_1G12880)-RELATED"/>
    <property type="match status" value="1"/>
</dbReference>
<keyword evidence="3" id="KW-1185">Reference proteome</keyword>
<dbReference type="InterPro" id="IPR054416">
    <property type="entry name" value="GST_UstS-like_C"/>
</dbReference>
<dbReference type="Gene3D" id="1.10.150.240">
    <property type="entry name" value="Putative phosphatase, domain 2"/>
    <property type="match status" value="1"/>
</dbReference>
<dbReference type="CDD" id="cd03038">
    <property type="entry name" value="GST_N_etherase_LigE"/>
    <property type="match status" value="1"/>
</dbReference>
<dbReference type="InterPro" id="IPR023198">
    <property type="entry name" value="PGP-like_dom2"/>
</dbReference>
<dbReference type="EMBL" id="SSOP01000006">
    <property type="protein sequence ID" value="KAB5595737.1"/>
    <property type="molecule type" value="Genomic_DNA"/>
</dbReference>
<accession>A0A5N5QX46</accession>
<dbReference type="GO" id="GO:0016791">
    <property type="term" value="F:phosphatase activity"/>
    <property type="evidence" value="ECO:0007669"/>
    <property type="project" value="UniProtKB-ARBA"/>
</dbReference>
<dbReference type="Gene3D" id="3.40.50.1000">
    <property type="entry name" value="HAD superfamily/HAD-like"/>
    <property type="match status" value="1"/>
</dbReference>
<dbReference type="SFLD" id="SFLDS00003">
    <property type="entry name" value="Haloacid_Dehalogenase"/>
    <property type="match status" value="1"/>
</dbReference>
<dbReference type="SFLD" id="SFLDG01129">
    <property type="entry name" value="C1.5:_HAD__Beta-PGM__Phosphata"/>
    <property type="match status" value="1"/>
</dbReference>
<proteinExistence type="predicted"/>
<dbReference type="SUPFAM" id="SSF56784">
    <property type="entry name" value="HAD-like"/>
    <property type="match status" value="1"/>
</dbReference>
<name>A0A5N5QX46_9AGAM</name>
<reference evidence="2 3" key="1">
    <citation type="journal article" date="2019" name="Fungal Biol. Biotechnol.">
        <title>Draft genome sequence of fastidious pathogen Ceratobasidium theobromae, which causes vascular-streak dieback in Theobroma cacao.</title>
        <authorList>
            <person name="Ali S.S."/>
            <person name="Asman A."/>
            <person name="Shao J."/>
            <person name="Firmansyah A.P."/>
            <person name="Susilo A.W."/>
            <person name="Rosmana A."/>
            <person name="McMahon P."/>
            <person name="Junaid M."/>
            <person name="Guest D."/>
            <person name="Kheng T.Y."/>
            <person name="Meinhardt L.W."/>
            <person name="Bailey B.A."/>
        </authorList>
    </citation>
    <scope>NUCLEOTIDE SEQUENCE [LARGE SCALE GENOMIC DNA]</scope>
    <source>
        <strain evidence="2 3">CT2</strain>
    </source>
</reference>
<organism evidence="2 3">
    <name type="scientific">Ceratobasidium theobromae</name>
    <dbReference type="NCBI Taxonomy" id="1582974"/>
    <lineage>
        <taxon>Eukaryota</taxon>
        <taxon>Fungi</taxon>
        <taxon>Dikarya</taxon>
        <taxon>Basidiomycota</taxon>
        <taxon>Agaricomycotina</taxon>
        <taxon>Agaricomycetes</taxon>
        <taxon>Cantharellales</taxon>
        <taxon>Ceratobasidiaceae</taxon>
        <taxon>Ceratobasidium</taxon>
    </lineage>
</organism>
<dbReference type="Pfam" id="PF22041">
    <property type="entry name" value="GST_C_7"/>
    <property type="match status" value="1"/>
</dbReference>
<protein>
    <recommendedName>
        <fullName evidence="1">GST N-terminal domain-containing protein</fullName>
    </recommendedName>
</protein>
<comment type="caution">
    <text evidence="2">The sequence shown here is derived from an EMBL/GenBank/DDBJ whole genome shotgun (WGS) entry which is preliminary data.</text>
</comment>
<dbReference type="Proteomes" id="UP000383932">
    <property type="component" value="Unassembled WGS sequence"/>
</dbReference>
<gene>
    <name evidence="2" type="ORF">CTheo_750</name>
</gene>
<sequence length="544" mass="61155">MVATKDNPIVFFDIISKEGPWSPNTWKTRLALTYKRLPYRVEYVSYPDIEPTLKRLGAPATSNNTRYTLPVIADPADDPNGEPTYIADSFNIALYLDEEYPSPTYPRLFPPGTRSFHGLLAEHISASLVPALAPTMIPLVARSGFLDDKAEVFYRRKWETKFGKPLEQVAEEGHQGWARGEAQAKWNALGELLDLNKRTNEAGPFVMGSQISYADLMLVAAFCWTRRAETDDRKAWQEISQWQGGRWGTLWSEVEQVIGCFYDTPPPIKAVFFDIGGVVVKSPLIAIHIYEREKGLPKDWLNVHITRRGEKGAWQRFERGELELYPFYTLFGQELSDTKLGNQYYREWCESKKVAVPTLPDSVVIDGRELFGRMMRSAELDPHVLGAIHRLRASKKFRIVALTNNYSAQYERIRDTPPSETGSYQFSPEAELEFLGWGASSGGPAGPKIRALFDDFVDSSVVGSRKPEPAIYEYACTSNGVVPNEVVFLDDLGLNLRAARKLGMRTIHVPIGGSREAIAELQELIGIQLLDGDKGFGLRHGSKL</sequence>
<dbReference type="Gene3D" id="1.20.1050.10">
    <property type="match status" value="1"/>
</dbReference>
<dbReference type="Gene3D" id="3.40.30.10">
    <property type="entry name" value="Glutaredoxin"/>
    <property type="match status" value="1"/>
</dbReference>
<dbReference type="InterPro" id="IPR036282">
    <property type="entry name" value="Glutathione-S-Trfase_C_sf"/>
</dbReference>
<dbReference type="Pfam" id="PF00702">
    <property type="entry name" value="Hydrolase"/>
    <property type="match status" value="1"/>
</dbReference>
<evidence type="ECO:0000259" key="1">
    <source>
        <dbReference type="PROSITE" id="PS50404"/>
    </source>
</evidence>
<dbReference type="InterPro" id="IPR052898">
    <property type="entry name" value="ACAD10-like"/>
</dbReference>
<dbReference type="NCBIfam" id="TIGR01509">
    <property type="entry name" value="HAD-SF-IA-v3"/>
    <property type="match status" value="1"/>
</dbReference>
<dbReference type="InterPro" id="IPR023214">
    <property type="entry name" value="HAD_sf"/>
</dbReference>
<dbReference type="SUPFAM" id="SSF47616">
    <property type="entry name" value="GST C-terminal domain-like"/>
    <property type="match status" value="1"/>
</dbReference>
<dbReference type="PROSITE" id="PS50404">
    <property type="entry name" value="GST_NTER"/>
    <property type="match status" value="1"/>
</dbReference>
<dbReference type="OrthoDB" id="1694274at2759"/>
<dbReference type="AlphaFoldDB" id="A0A5N5QX46"/>
<dbReference type="InterPro" id="IPR036249">
    <property type="entry name" value="Thioredoxin-like_sf"/>
</dbReference>
<dbReference type="InterPro" id="IPR004045">
    <property type="entry name" value="Glutathione_S-Trfase_N"/>
</dbReference>
<dbReference type="SUPFAM" id="SSF52833">
    <property type="entry name" value="Thioredoxin-like"/>
    <property type="match status" value="1"/>
</dbReference>
<feature type="domain" description="GST N-terminal" evidence="1">
    <location>
        <begin position="12"/>
        <end position="104"/>
    </location>
</feature>
<evidence type="ECO:0000313" key="3">
    <source>
        <dbReference type="Proteomes" id="UP000383932"/>
    </source>
</evidence>
<dbReference type="InterPro" id="IPR036412">
    <property type="entry name" value="HAD-like_sf"/>
</dbReference>
<dbReference type="PANTHER" id="PTHR47829:SF1">
    <property type="entry name" value="HAD FAMILY PHOSPHATASE"/>
    <property type="match status" value="1"/>
</dbReference>
<dbReference type="Pfam" id="PF13409">
    <property type="entry name" value="GST_N_2"/>
    <property type="match status" value="1"/>
</dbReference>